<dbReference type="Gene3D" id="3.90.245.10">
    <property type="entry name" value="Ribonucleoside hydrolase-like"/>
    <property type="match status" value="1"/>
</dbReference>
<dbReference type="Pfam" id="PF01156">
    <property type="entry name" value="IU_nuc_hydro"/>
    <property type="match status" value="1"/>
</dbReference>
<dbReference type="InterPro" id="IPR036452">
    <property type="entry name" value="Ribo_hydro-like"/>
</dbReference>
<reference evidence="4" key="1">
    <citation type="submission" date="2020-05" db="EMBL/GenBank/DDBJ databases">
        <authorList>
            <person name="Chiriac C."/>
            <person name="Salcher M."/>
            <person name="Ghai R."/>
            <person name="Kavagutti S V."/>
        </authorList>
    </citation>
    <scope>NUCLEOTIDE SEQUENCE</scope>
</reference>
<dbReference type="AlphaFoldDB" id="A0A6J6XG54"/>
<protein>
    <submittedName>
        <fullName evidence="4">Unannotated protein</fullName>
    </submittedName>
</protein>
<evidence type="ECO:0000256" key="1">
    <source>
        <dbReference type="ARBA" id="ARBA00022801"/>
    </source>
</evidence>
<evidence type="ECO:0000313" key="4">
    <source>
        <dbReference type="EMBL" id="CAB4794278.1"/>
    </source>
</evidence>
<dbReference type="GO" id="GO:0005829">
    <property type="term" value="C:cytosol"/>
    <property type="evidence" value="ECO:0007669"/>
    <property type="project" value="TreeGrafter"/>
</dbReference>
<accession>A0A6J6XG54</accession>
<dbReference type="InterPro" id="IPR015910">
    <property type="entry name" value="I/U_nuclsd_hydro_CS"/>
</dbReference>
<dbReference type="InterPro" id="IPR001910">
    <property type="entry name" value="Inosine/uridine_hydrolase_dom"/>
</dbReference>
<dbReference type="GO" id="GO:0045437">
    <property type="term" value="F:uridine nucleosidase activity"/>
    <property type="evidence" value="ECO:0007669"/>
    <property type="project" value="UniProtKB-ARBA"/>
</dbReference>
<sequence length="306" mass="32022">MKPDLIVDCDPGHDDAIAICVGANRANLIGVTTVAGNVSLEHTTNNALAVVQMLGLDIEVHSGAAGPLNGDAGRFASFVHGENGLIGATLPEVTRQVASTDAVSYILSATIENPGAWIVAIGPLTNIATALQREPALIDRISGISIMGGGTYGNISAAAEFNIHFDPEAAEIVFNSGARIIQCGLDVTHQLLVTDALVDATAQIGNGFGRFSNGLLAGYLENIRLLTGESLEAVLYDPCAVLAITDPELFEFADRYVSVETRGEQTRGMTLVDQRSWMRGGPVKWAETIDAARATEVVLAAITAAP</sequence>
<dbReference type="SUPFAM" id="SSF53590">
    <property type="entry name" value="Nucleoside hydrolase"/>
    <property type="match status" value="1"/>
</dbReference>
<feature type="domain" description="Inosine/uridine-preferring nucleoside hydrolase" evidence="3">
    <location>
        <begin position="5"/>
        <end position="294"/>
    </location>
</feature>
<dbReference type="PROSITE" id="PS01247">
    <property type="entry name" value="IUNH"/>
    <property type="match status" value="1"/>
</dbReference>
<dbReference type="PANTHER" id="PTHR12304:SF4">
    <property type="entry name" value="URIDINE NUCLEOSIDASE"/>
    <property type="match status" value="1"/>
</dbReference>
<name>A0A6J6XG54_9ZZZZ</name>
<evidence type="ECO:0000259" key="3">
    <source>
        <dbReference type="Pfam" id="PF01156"/>
    </source>
</evidence>
<dbReference type="InterPro" id="IPR023186">
    <property type="entry name" value="IUNH"/>
</dbReference>
<keyword evidence="1" id="KW-0378">Hydrolase</keyword>
<gene>
    <name evidence="4" type="ORF">UFOPK2996_00687</name>
</gene>
<dbReference type="EMBL" id="CAFAAH010000074">
    <property type="protein sequence ID" value="CAB4794278.1"/>
    <property type="molecule type" value="Genomic_DNA"/>
</dbReference>
<dbReference type="GO" id="GO:0008477">
    <property type="term" value="F:purine nucleosidase activity"/>
    <property type="evidence" value="ECO:0007669"/>
    <property type="project" value="TreeGrafter"/>
</dbReference>
<keyword evidence="2" id="KW-0326">Glycosidase</keyword>
<organism evidence="4">
    <name type="scientific">freshwater metagenome</name>
    <dbReference type="NCBI Taxonomy" id="449393"/>
    <lineage>
        <taxon>unclassified sequences</taxon>
        <taxon>metagenomes</taxon>
        <taxon>ecological metagenomes</taxon>
    </lineage>
</organism>
<dbReference type="PANTHER" id="PTHR12304">
    <property type="entry name" value="INOSINE-URIDINE PREFERRING NUCLEOSIDE HYDROLASE"/>
    <property type="match status" value="1"/>
</dbReference>
<proteinExistence type="predicted"/>
<dbReference type="GO" id="GO:0006152">
    <property type="term" value="P:purine nucleoside catabolic process"/>
    <property type="evidence" value="ECO:0007669"/>
    <property type="project" value="TreeGrafter"/>
</dbReference>
<evidence type="ECO:0000256" key="2">
    <source>
        <dbReference type="ARBA" id="ARBA00023295"/>
    </source>
</evidence>